<sequence length="306" mass="34156">MGRLSLPLPEGDPVKCPTSSRRGKHETLLITTLMFASGRAERITAPAVRGEKWTQVRYNLSRNSFDRSKCNFETFQFNNDANRVLFIPAAGACRRLCLSTSLITPARCWLRAANNRQHHCYENVRNQRLEVFFEAFSVWISPPSTSCRNIAPSTTPHGVEVENAPRYQLGPCASLVNFTARLYSASAVYWLCLTTSRDVEFMGGGGGGESKYILKIYQFVHAELAPRNKAVCAGTQPSNFSSQVSRRSGPQSSTGTMEPHLVAGRLENNQESTQLGHWAHSKEEQKATNTAISPQIYKKRCIPLQR</sequence>
<feature type="region of interest" description="Disordered" evidence="1">
    <location>
        <begin position="236"/>
        <end position="258"/>
    </location>
</feature>
<evidence type="ECO:0000313" key="3">
    <source>
        <dbReference type="Proteomes" id="UP000299102"/>
    </source>
</evidence>
<keyword evidence="3" id="KW-1185">Reference proteome</keyword>
<feature type="region of interest" description="Disordered" evidence="1">
    <location>
        <begin position="1"/>
        <end position="22"/>
    </location>
</feature>
<feature type="compositionally biased region" description="Polar residues" evidence="1">
    <location>
        <begin position="236"/>
        <end position="256"/>
    </location>
</feature>
<name>A0A4C1Y7M9_EUMVA</name>
<evidence type="ECO:0000313" key="2">
    <source>
        <dbReference type="EMBL" id="GBP71936.1"/>
    </source>
</evidence>
<accession>A0A4C1Y7M9</accession>
<dbReference type="Proteomes" id="UP000299102">
    <property type="component" value="Unassembled WGS sequence"/>
</dbReference>
<evidence type="ECO:0000256" key="1">
    <source>
        <dbReference type="SAM" id="MobiDB-lite"/>
    </source>
</evidence>
<comment type="caution">
    <text evidence="2">The sequence shown here is derived from an EMBL/GenBank/DDBJ whole genome shotgun (WGS) entry which is preliminary data.</text>
</comment>
<gene>
    <name evidence="2" type="ORF">EVAR_47881_1</name>
</gene>
<dbReference type="EMBL" id="BGZK01001127">
    <property type="protein sequence ID" value="GBP71936.1"/>
    <property type="molecule type" value="Genomic_DNA"/>
</dbReference>
<protein>
    <submittedName>
        <fullName evidence="2">Uncharacterized protein</fullName>
    </submittedName>
</protein>
<proteinExistence type="predicted"/>
<organism evidence="2 3">
    <name type="scientific">Eumeta variegata</name>
    <name type="common">Bagworm moth</name>
    <name type="synonym">Eumeta japonica</name>
    <dbReference type="NCBI Taxonomy" id="151549"/>
    <lineage>
        <taxon>Eukaryota</taxon>
        <taxon>Metazoa</taxon>
        <taxon>Ecdysozoa</taxon>
        <taxon>Arthropoda</taxon>
        <taxon>Hexapoda</taxon>
        <taxon>Insecta</taxon>
        <taxon>Pterygota</taxon>
        <taxon>Neoptera</taxon>
        <taxon>Endopterygota</taxon>
        <taxon>Lepidoptera</taxon>
        <taxon>Glossata</taxon>
        <taxon>Ditrysia</taxon>
        <taxon>Tineoidea</taxon>
        <taxon>Psychidae</taxon>
        <taxon>Oiketicinae</taxon>
        <taxon>Eumeta</taxon>
    </lineage>
</organism>
<dbReference type="AlphaFoldDB" id="A0A4C1Y7M9"/>
<reference evidence="2 3" key="1">
    <citation type="journal article" date="2019" name="Commun. Biol.">
        <title>The bagworm genome reveals a unique fibroin gene that provides high tensile strength.</title>
        <authorList>
            <person name="Kono N."/>
            <person name="Nakamura H."/>
            <person name="Ohtoshi R."/>
            <person name="Tomita M."/>
            <person name="Numata K."/>
            <person name="Arakawa K."/>
        </authorList>
    </citation>
    <scope>NUCLEOTIDE SEQUENCE [LARGE SCALE GENOMIC DNA]</scope>
</reference>